<reference evidence="1 2" key="1">
    <citation type="submission" date="2017-02" db="EMBL/GenBank/DDBJ databases">
        <title>Bacillus pseudomycoides isolate FSL K6-0042.</title>
        <authorList>
            <person name="Kovac J."/>
        </authorList>
    </citation>
    <scope>NUCLEOTIDE SEQUENCE [LARGE SCALE GENOMIC DNA]</scope>
    <source>
        <strain evidence="1 2">FSL K6-0042</strain>
    </source>
</reference>
<sequence length="122" mass="14264">MKTHTVYIREATKKGYAEAQIGDSINFSVPGSKTRRGRVGKGIAQTLDTACNQAVLTKDFKIRRLTPKECWRLPRYRVPKKSEVNKKQLQNQLLLYILELLYVYVFTSIFIHLSYVLLYFKF</sequence>
<comment type="caution">
    <text evidence="1">The sequence shown here is derived from an EMBL/GenBank/DDBJ whole genome shotgun (WGS) entry which is preliminary data.</text>
</comment>
<evidence type="ECO:0000313" key="1">
    <source>
        <dbReference type="EMBL" id="OUM50319.1"/>
    </source>
</evidence>
<evidence type="ECO:0000313" key="2">
    <source>
        <dbReference type="Proteomes" id="UP000195321"/>
    </source>
</evidence>
<accession>A0A1Y3MIP5</accession>
<dbReference type="EMBL" id="MWPX01000002">
    <property type="protein sequence ID" value="OUM50319.1"/>
    <property type="molecule type" value="Genomic_DNA"/>
</dbReference>
<gene>
    <name evidence="1" type="ORF">BW425_04405</name>
</gene>
<dbReference type="Proteomes" id="UP000195321">
    <property type="component" value="Unassembled WGS sequence"/>
</dbReference>
<organism evidence="1 2">
    <name type="scientific">Bacillus pseudomycoides</name>
    <dbReference type="NCBI Taxonomy" id="64104"/>
    <lineage>
        <taxon>Bacteria</taxon>
        <taxon>Bacillati</taxon>
        <taxon>Bacillota</taxon>
        <taxon>Bacilli</taxon>
        <taxon>Bacillales</taxon>
        <taxon>Bacillaceae</taxon>
        <taxon>Bacillus</taxon>
        <taxon>Bacillus cereus group</taxon>
    </lineage>
</organism>
<protein>
    <submittedName>
        <fullName evidence="1">Uncharacterized protein</fullName>
    </submittedName>
</protein>
<name>A0A1Y3MIP5_9BACI</name>
<proteinExistence type="predicted"/>
<dbReference type="RefSeq" id="WP_016115400.1">
    <property type="nucleotide sequence ID" value="NZ_CP189809.1"/>
</dbReference>
<dbReference type="AlphaFoldDB" id="A0A1Y3MIP5"/>